<gene>
    <name evidence="3" type="ORF">SAMN05421774_103143</name>
</gene>
<dbReference type="InterPro" id="IPR011008">
    <property type="entry name" value="Dimeric_a/b-barrel"/>
</dbReference>
<dbReference type="InterPro" id="IPR052936">
    <property type="entry name" value="Jasmonate_Hydroxylase-like"/>
</dbReference>
<evidence type="ECO:0000313" key="3">
    <source>
        <dbReference type="EMBL" id="SIS93637.1"/>
    </source>
</evidence>
<dbReference type="PROSITE" id="PS51725">
    <property type="entry name" value="ABM"/>
    <property type="match status" value="1"/>
</dbReference>
<protein>
    <submittedName>
        <fullName evidence="3">Heme-degrading monooxygenase HmoA</fullName>
    </submittedName>
</protein>
<feature type="region of interest" description="Disordered" evidence="1">
    <location>
        <begin position="101"/>
        <end position="129"/>
    </location>
</feature>
<dbReference type="RefSeq" id="WP_076530524.1">
    <property type="nucleotide sequence ID" value="NZ_BMEH01000003.1"/>
</dbReference>
<dbReference type="STRING" id="1086013.SAMN05421774_103143"/>
<dbReference type="Gene3D" id="3.30.70.100">
    <property type="match status" value="1"/>
</dbReference>
<feature type="compositionally biased region" description="Basic and acidic residues" evidence="1">
    <location>
        <begin position="101"/>
        <end position="111"/>
    </location>
</feature>
<reference evidence="3 4" key="1">
    <citation type="submission" date="2017-01" db="EMBL/GenBank/DDBJ databases">
        <authorList>
            <person name="Mah S.A."/>
            <person name="Swanson W.J."/>
            <person name="Moy G.W."/>
            <person name="Vacquier V.D."/>
        </authorList>
    </citation>
    <scope>NUCLEOTIDE SEQUENCE [LARGE SCALE GENOMIC DNA]</scope>
    <source>
        <strain evidence="3 4">DSM 26375</strain>
    </source>
</reference>
<proteinExistence type="predicted"/>
<dbReference type="Proteomes" id="UP000186141">
    <property type="component" value="Unassembled WGS sequence"/>
</dbReference>
<dbReference type="Pfam" id="PF03992">
    <property type="entry name" value="ABM"/>
    <property type="match status" value="1"/>
</dbReference>
<keyword evidence="3" id="KW-0503">Monooxygenase</keyword>
<dbReference type="PANTHER" id="PTHR37811">
    <property type="entry name" value="BLL5343 PROTEIN"/>
    <property type="match status" value="1"/>
</dbReference>
<organism evidence="3 4">
    <name type="scientific">Gemmobacter megaterium</name>
    <dbReference type="NCBI Taxonomy" id="1086013"/>
    <lineage>
        <taxon>Bacteria</taxon>
        <taxon>Pseudomonadati</taxon>
        <taxon>Pseudomonadota</taxon>
        <taxon>Alphaproteobacteria</taxon>
        <taxon>Rhodobacterales</taxon>
        <taxon>Paracoccaceae</taxon>
        <taxon>Gemmobacter</taxon>
    </lineage>
</organism>
<feature type="domain" description="ABM" evidence="2">
    <location>
        <begin position="2"/>
        <end position="90"/>
    </location>
</feature>
<evidence type="ECO:0000259" key="2">
    <source>
        <dbReference type="PROSITE" id="PS51725"/>
    </source>
</evidence>
<keyword evidence="4" id="KW-1185">Reference proteome</keyword>
<dbReference type="EMBL" id="FTOT01000003">
    <property type="protein sequence ID" value="SIS93637.1"/>
    <property type="molecule type" value="Genomic_DNA"/>
</dbReference>
<sequence>MIAVIFEVWPAEGQRDTYLRLAAALKAELAQIDGFISVERFESLSEPGKLMSLSFFRDEAAVAAWRNRPAHRATQARGRGGVFRDYRLRIAHVVRDYGMTARDETPADSRAAHRTGASATSGVPVERPR</sequence>
<dbReference type="OrthoDB" id="9797060at2"/>
<dbReference type="AlphaFoldDB" id="A0A1N7N5G7"/>
<dbReference type="InterPro" id="IPR007138">
    <property type="entry name" value="ABM_dom"/>
</dbReference>
<evidence type="ECO:0000256" key="1">
    <source>
        <dbReference type="SAM" id="MobiDB-lite"/>
    </source>
</evidence>
<accession>A0A1N7N5G7</accession>
<name>A0A1N7N5G7_9RHOB</name>
<dbReference type="GO" id="GO:0004497">
    <property type="term" value="F:monooxygenase activity"/>
    <property type="evidence" value="ECO:0007669"/>
    <property type="project" value="UniProtKB-KW"/>
</dbReference>
<evidence type="ECO:0000313" key="4">
    <source>
        <dbReference type="Proteomes" id="UP000186141"/>
    </source>
</evidence>
<keyword evidence="3" id="KW-0560">Oxidoreductase</keyword>
<dbReference type="PANTHER" id="PTHR37811:SF2">
    <property type="entry name" value="ABM DOMAIN-CONTAINING PROTEIN"/>
    <property type="match status" value="1"/>
</dbReference>
<dbReference type="SUPFAM" id="SSF54909">
    <property type="entry name" value="Dimeric alpha+beta barrel"/>
    <property type="match status" value="1"/>
</dbReference>